<sequence>MRVNKKVAATVSALAMTTGLLAMSAAAPASAADGCNTNVVSGTAAAATGAKGQFFELRYNGRGDNTCAWGRVTNGAIGMHVWVDRSSNGGRTWEPQLGLRRVDAGTSVHTEAWRDRNGQVMRACGDSGDGTAITCTAWW</sequence>
<dbReference type="KEGG" id="sls:SLINC_8454"/>
<dbReference type="AlphaFoldDB" id="A0A1B1MQ16"/>
<evidence type="ECO:0000256" key="1">
    <source>
        <dbReference type="SAM" id="SignalP"/>
    </source>
</evidence>
<keyword evidence="2" id="KW-0378">Hydrolase</keyword>
<organism evidence="2 3">
    <name type="scientific">Streptomyces lincolnensis</name>
    <dbReference type="NCBI Taxonomy" id="1915"/>
    <lineage>
        <taxon>Bacteria</taxon>
        <taxon>Bacillati</taxon>
        <taxon>Actinomycetota</taxon>
        <taxon>Actinomycetes</taxon>
        <taxon>Kitasatosporales</taxon>
        <taxon>Streptomycetaceae</taxon>
        <taxon>Streptomyces</taxon>
    </lineage>
</organism>
<dbReference type="EMBL" id="CP016438">
    <property type="protein sequence ID" value="ANS70678.1"/>
    <property type="molecule type" value="Genomic_DNA"/>
</dbReference>
<name>A0A1B1MQ16_STRLN</name>
<dbReference type="Proteomes" id="UP000092598">
    <property type="component" value="Chromosome"/>
</dbReference>
<gene>
    <name evidence="2" type="ORF">SLINC_8454</name>
</gene>
<feature type="signal peptide" evidence="1">
    <location>
        <begin position="1"/>
        <end position="31"/>
    </location>
</feature>
<keyword evidence="1" id="KW-0732">Signal</keyword>
<reference evidence="2 3" key="1">
    <citation type="submission" date="2016-07" db="EMBL/GenBank/DDBJ databases">
        <title>Enhancement of antibiotic productionsby engineered nitrateutilization in actinobacteria.</title>
        <authorList>
            <person name="Meng S.C."/>
        </authorList>
    </citation>
    <scope>NUCLEOTIDE SEQUENCE [LARGE SCALE GENOMIC DNA]</scope>
    <source>
        <strain evidence="2 3">NRRL 2936</strain>
    </source>
</reference>
<keyword evidence="3" id="KW-1185">Reference proteome</keyword>
<evidence type="ECO:0000313" key="2">
    <source>
        <dbReference type="EMBL" id="ANS70678.1"/>
    </source>
</evidence>
<accession>A0A1B1MQ16</accession>
<feature type="chain" id="PRO_5008527362" evidence="1">
    <location>
        <begin position="32"/>
        <end position="139"/>
    </location>
</feature>
<dbReference type="GO" id="GO:0016787">
    <property type="term" value="F:hydrolase activity"/>
    <property type="evidence" value="ECO:0007669"/>
    <property type="project" value="UniProtKB-KW"/>
</dbReference>
<proteinExistence type="predicted"/>
<protein>
    <submittedName>
        <fullName evidence="2">Glycosyl hydrolase</fullName>
    </submittedName>
</protein>
<evidence type="ECO:0000313" key="3">
    <source>
        <dbReference type="Proteomes" id="UP000092598"/>
    </source>
</evidence>